<dbReference type="Gene3D" id="3.40.1440.10">
    <property type="entry name" value="GIY-YIG endonuclease"/>
    <property type="match status" value="1"/>
</dbReference>
<sequence length="626" mass="72028">MAAFSEELERKRQLLPDRPGVYLMKDDEGHVIYVGKAVNLKQRVRSYFQDPARLAPKVAAMMRHVADFEIIATDTEVEALILEATLVKQMQPHYNIRLKDDKAYPYLRLTWEEDFPRLVIARKPSEPGSRYFGPYTRSQSVHETIRLLRKIFPIRNCTNMKFKNAARPCLEYHIHRCQAPCQNLVEKAVYREMMKSVELFLEGKADHVRDHLLQQMNEAADSLQFERAAKLRDQVRAIEEITAQQKVAAEAGRNLDAISWVVERPDAYVQVFRVRDGRLTGRESMVMTGVDGTNDAELARAFLLQYYERANEIPQEILVEHLPEEADDLRNWLRQERHGKIELKVPQRGEKQRLLAMVRQNAVIARDEALRRVEVKEREREEALLGLKATLGLSKTPERIECYDISNTQGTESVASMVVFTNGKPDKSQYRRFKIQTVQGPNDFLSMREVIGRRFRHQQLAEDSVHTKRFAKTPDLVIIDGGRGQLGYAYQAMEEAGVSDIPVFGLAKEHEWLFEPHRPDPIILDRESPPLKLLQHVRDEAHRFAITFHRQLRTKRNLASVLDEVPGIGPKRKKAVLRHYPDLGTLARSESSLEDLAKLPGMNKKAAESVMAYLRKTYGENPEGGV</sequence>
<comment type="similarity">
    <text evidence="7">Belongs to the UvrC family.</text>
</comment>
<keyword evidence="4 7" id="KW-0267">Excision nuclease</keyword>
<dbReference type="InterPro" id="IPR035901">
    <property type="entry name" value="GIY-YIG_endonuc_sf"/>
</dbReference>
<proteinExistence type="inferred from homology"/>
<dbReference type="PROSITE" id="PS50165">
    <property type="entry name" value="UVRC"/>
    <property type="match status" value="1"/>
</dbReference>
<feature type="domain" description="UVR" evidence="8">
    <location>
        <begin position="206"/>
        <end position="241"/>
    </location>
</feature>
<dbReference type="GO" id="GO:0003677">
    <property type="term" value="F:DNA binding"/>
    <property type="evidence" value="ECO:0007669"/>
    <property type="project" value="UniProtKB-UniRule"/>
</dbReference>
<keyword evidence="2 7" id="KW-0227">DNA damage</keyword>
<dbReference type="PROSITE" id="PS50151">
    <property type="entry name" value="UVR"/>
    <property type="match status" value="1"/>
</dbReference>
<dbReference type="Pfam" id="PF01541">
    <property type="entry name" value="GIY-YIG"/>
    <property type="match status" value="1"/>
</dbReference>
<dbReference type="SMART" id="SM00465">
    <property type="entry name" value="GIYc"/>
    <property type="match status" value="1"/>
</dbReference>
<dbReference type="InterPro" id="IPR001162">
    <property type="entry name" value="UvrC_RNase_H_dom"/>
</dbReference>
<keyword evidence="6 7" id="KW-0742">SOS response</keyword>
<dbReference type="GO" id="GO:0009380">
    <property type="term" value="C:excinuclease repair complex"/>
    <property type="evidence" value="ECO:0007669"/>
    <property type="project" value="InterPro"/>
</dbReference>
<dbReference type="AlphaFoldDB" id="A0A2T2XFD0"/>
<dbReference type="InterPro" id="IPR038476">
    <property type="entry name" value="UvrC_RNase_H_dom_sf"/>
</dbReference>
<dbReference type="InterPro" id="IPR050066">
    <property type="entry name" value="UvrABC_protein_C"/>
</dbReference>
<evidence type="ECO:0000256" key="6">
    <source>
        <dbReference type="ARBA" id="ARBA00023236"/>
    </source>
</evidence>
<evidence type="ECO:0000259" key="9">
    <source>
        <dbReference type="PROSITE" id="PS50164"/>
    </source>
</evidence>
<dbReference type="SMART" id="SM00278">
    <property type="entry name" value="HhH1"/>
    <property type="match status" value="2"/>
</dbReference>
<dbReference type="FunFam" id="3.40.1440.10:FF:000001">
    <property type="entry name" value="UvrABC system protein C"/>
    <property type="match status" value="1"/>
</dbReference>
<evidence type="ECO:0000259" key="10">
    <source>
        <dbReference type="PROSITE" id="PS50165"/>
    </source>
</evidence>
<dbReference type="InterPro" id="IPR047296">
    <property type="entry name" value="GIY-YIG_UvrC_Cho"/>
</dbReference>
<dbReference type="PANTHER" id="PTHR30562:SF1">
    <property type="entry name" value="UVRABC SYSTEM PROTEIN C"/>
    <property type="match status" value="1"/>
</dbReference>
<dbReference type="Pfam" id="PF14520">
    <property type="entry name" value="HHH_5"/>
    <property type="match status" value="1"/>
</dbReference>
<dbReference type="CDD" id="cd10434">
    <property type="entry name" value="GIY-YIG_UvrC_Cho"/>
    <property type="match status" value="1"/>
</dbReference>
<dbReference type="Pfam" id="PF22920">
    <property type="entry name" value="UvrC_RNaseH"/>
    <property type="match status" value="1"/>
</dbReference>
<evidence type="ECO:0000256" key="5">
    <source>
        <dbReference type="ARBA" id="ARBA00023204"/>
    </source>
</evidence>
<feature type="domain" description="UvrC family homology region profile" evidence="10">
    <location>
        <begin position="258"/>
        <end position="493"/>
    </location>
</feature>
<dbReference type="InterPro" id="IPR010994">
    <property type="entry name" value="RuvA_2-like"/>
</dbReference>
<keyword evidence="5 7" id="KW-0234">DNA repair</keyword>
<dbReference type="GO" id="GO:0005737">
    <property type="term" value="C:cytoplasm"/>
    <property type="evidence" value="ECO:0007669"/>
    <property type="project" value="UniProtKB-SubCell"/>
</dbReference>
<comment type="subcellular location">
    <subcellularLocation>
        <location evidence="7">Cytoplasm</location>
    </subcellularLocation>
</comment>
<dbReference type="InterPro" id="IPR000305">
    <property type="entry name" value="GIY-YIG_endonuc"/>
</dbReference>
<dbReference type="EMBL" id="PXYW01000024">
    <property type="protein sequence ID" value="PSR33214.1"/>
    <property type="molecule type" value="Genomic_DNA"/>
</dbReference>
<dbReference type="Gene3D" id="1.10.150.20">
    <property type="entry name" value="5' to 3' exonuclease, C-terminal subdomain"/>
    <property type="match status" value="1"/>
</dbReference>
<comment type="subunit">
    <text evidence="7">Interacts with UvrB in an incision complex.</text>
</comment>
<dbReference type="SUPFAM" id="SSF82771">
    <property type="entry name" value="GIY-YIG endonuclease"/>
    <property type="match status" value="1"/>
</dbReference>
<protein>
    <recommendedName>
        <fullName evidence="7">UvrABC system protein C</fullName>
        <shortName evidence="7">Protein UvrC</shortName>
    </recommendedName>
    <alternativeName>
        <fullName evidence="7">Excinuclease ABC subunit C</fullName>
    </alternativeName>
</protein>
<evidence type="ECO:0000256" key="7">
    <source>
        <dbReference type="HAMAP-Rule" id="MF_00203"/>
    </source>
</evidence>
<feature type="domain" description="GIY-YIG" evidence="9">
    <location>
        <begin position="17"/>
        <end position="96"/>
    </location>
</feature>
<name>A0A2T2XFD0_9FIRM</name>
<dbReference type="Gene3D" id="4.10.860.10">
    <property type="entry name" value="UVR domain"/>
    <property type="match status" value="1"/>
</dbReference>
<evidence type="ECO:0000256" key="2">
    <source>
        <dbReference type="ARBA" id="ARBA00022763"/>
    </source>
</evidence>
<evidence type="ECO:0000313" key="12">
    <source>
        <dbReference type="Proteomes" id="UP000242972"/>
    </source>
</evidence>
<evidence type="ECO:0000313" key="11">
    <source>
        <dbReference type="EMBL" id="PSR33214.1"/>
    </source>
</evidence>
<keyword evidence="3 7" id="KW-0228">DNA excision</keyword>
<accession>A0A2T2XFD0</accession>
<dbReference type="InterPro" id="IPR036876">
    <property type="entry name" value="UVR_dom_sf"/>
</dbReference>
<dbReference type="SUPFAM" id="SSF46600">
    <property type="entry name" value="C-terminal UvrC-binding domain of UvrB"/>
    <property type="match status" value="1"/>
</dbReference>
<dbReference type="GO" id="GO:0009432">
    <property type="term" value="P:SOS response"/>
    <property type="evidence" value="ECO:0007669"/>
    <property type="project" value="UniProtKB-UniRule"/>
</dbReference>
<gene>
    <name evidence="7" type="primary">uvrC</name>
    <name evidence="11" type="ORF">C7B46_10730</name>
</gene>
<reference evidence="11 12" key="1">
    <citation type="journal article" date="2014" name="BMC Genomics">
        <title>Comparison of environmental and isolate Sulfobacillus genomes reveals diverse carbon, sulfur, nitrogen, and hydrogen metabolisms.</title>
        <authorList>
            <person name="Justice N.B."/>
            <person name="Norman A."/>
            <person name="Brown C.T."/>
            <person name="Singh A."/>
            <person name="Thomas B.C."/>
            <person name="Banfield J.F."/>
        </authorList>
    </citation>
    <scope>NUCLEOTIDE SEQUENCE [LARGE SCALE GENOMIC DNA]</scope>
    <source>
        <strain evidence="11">AMDSBA4</strain>
    </source>
</reference>
<dbReference type="SUPFAM" id="SSF47781">
    <property type="entry name" value="RuvA domain 2-like"/>
    <property type="match status" value="1"/>
</dbReference>
<dbReference type="InterPro" id="IPR004791">
    <property type="entry name" value="UvrC"/>
</dbReference>
<dbReference type="InterPro" id="IPR001943">
    <property type="entry name" value="UVR_dom"/>
</dbReference>
<dbReference type="PANTHER" id="PTHR30562">
    <property type="entry name" value="UVRC/OXIDOREDUCTASE"/>
    <property type="match status" value="1"/>
</dbReference>
<dbReference type="GO" id="GO:0006289">
    <property type="term" value="P:nucleotide-excision repair"/>
    <property type="evidence" value="ECO:0007669"/>
    <property type="project" value="UniProtKB-UniRule"/>
</dbReference>
<keyword evidence="1 7" id="KW-0963">Cytoplasm</keyword>
<dbReference type="NCBIfam" id="NF001824">
    <property type="entry name" value="PRK00558.1-5"/>
    <property type="match status" value="1"/>
</dbReference>
<organism evidence="11 12">
    <name type="scientific">Sulfobacillus benefaciens</name>
    <dbReference type="NCBI Taxonomy" id="453960"/>
    <lineage>
        <taxon>Bacteria</taxon>
        <taxon>Bacillati</taxon>
        <taxon>Bacillota</taxon>
        <taxon>Clostridia</taxon>
        <taxon>Eubacteriales</taxon>
        <taxon>Clostridiales Family XVII. Incertae Sedis</taxon>
        <taxon>Sulfobacillus</taxon>
    </lineage>
</organism>
<dbReference type="Pfam" id="PF02151">
    <property type="entry name" value="UVR"/>
    <property type="match status" value="1"/>
</dbReference>
<comment type="function">
    <text evidence="7">The UvrABC repair system catalyzes the recognition and processing of DNA lesions. UvrC both incises the 5' and 3' sides of the lesion. The N-terminal half is responsible for the 3' incision and the C-terminal half is responsible for the 5' incision.</text>
</comment>
<dbReference type="Proteomes" id="UP000242972">
    <property type="component" value="Unassembled WGS sequence"/>
</dbReference>
<evidence type="ECO:0000256" key="1">
    <source>
        <dbReference type="ARBA" id="ARBA00022490"/>
    </source>
</evidence>
<dbReference type="NCBIfam" id="TIGR00194">
    <property type="entry name" value="uvrC"/>
    <property type="match status" value="1"/>
</dbReference>
<dbReference type="InterPro" id="IPR003583">
    <property type="entry name" value="Hlx-hairpin-Hlx_DNA-bd_motif"/>
</dbReference>
<evidence type="ECO:0000256" key="4">
    <source>
        <dbReference type="ARBA" id="ARBA00022881"/>
    </source>
</evidence>
<evidence type="ECO:0000256" key="3">
    <source>
        <dbReference type="ARBA" id="ARBA00022769"/>
    </source>
</evidence>
<dbReference type="PROSITE" id="PS50164">
    <property type="entry name" value="GIY_YIG"/>
    <property type="match status" value="1"/>
</dbReference>
<comment type="caution">
    <text evidence="11">The sequence shown here is derived from an EMBL/GenBank/DDBJ whole genome shotgun (WGS) entry which is preliminary data.</text>
</comment>
<dbReference type="HAMAP" id="MF_00203">
    <property type="entry name" value="UvrC"/>
    <property type="match status" value="1"/>
</dbReference>
<dbReference type="Pfam" id="PF08459">
    <property type="entry name" value="UvrC_RNaseH_dom"/>
    <property type="match status" value="1"/>
</dbReference>
<dbReference type="Gene3D" id="3.30.420.340">
    <property type="entry name" value="UvrC, RNAse H endonuclease domain"/>
    <property type="match status" value="1"/>
</dbReference>
<evidence type="ECO:0000259" key="8">
    <source>
        <dbReference type="PROSITE" id="PS50151"/>
    </source>
</evidence>
<dbReference type="GO" id="GO:0009381">
    <property type="term" value="F:excinuclease ABC activity"/>
    <property type="evidence" value="ECO:0007669"/>
    <property type="project" value="UniProtKB-UniRule"/>
</dbReference>